<accession>G0W4B7</accession>
<gene>
    <name evidence="2" type="primary">NDAI0A05000</name>
    <name evidence="2" type="ordered locus">NDAI_0A05000</name>
</gene>
<proteinExistence type="predicted"/>
<dbReference type="OMA" id="STVERFY"/>
<dbReference type="KEGG" id="ndi:NDAI_0A05000"/>
<name>G0W4B7_NAUDC</name>
<dbReference type="AlphaFoldDB" id="G0W4B7"/>
<evidence type="ECO:0000256" key="1">
    <source>
        <dbReference type="SAM" id="MobiDB-lite"/>
    </source>
</evidence>
<reference evidence="2 3" key="1">
    <citation type="journal article" date="2011" name="Proc. Natl. Acad. Sci. U.S.A.">
        <title>Evolutionary erosion of yeast sex chromosomes by mating-type switching accidents.</title>
        <authorList>
            <person name="Gordon J.L."/>
            <person name="Armisen D."/>
            <person name="Proux-Wera E."/>
            <person name="Oheigeartaigh S.S."/>
            <person name="Byrne K.P."/>
            <person name="Wolfe K.H."/>
        </authorList>
    </citation>
    <scope>NUCLEOTIDE SEQUENCE [LARGE SCALE GENOMIC DNA]</scope>
    <source>
        <strain evidence="3">ATCC 10597 / BCRC 20456 / CBS 421 / NBRC 0211 / NRRL Y-12639</strain>
    </source>
</reference>
<evidence type="ECO:0000313" key="3">
    <source>
        <dbReference type="Proteomes" id="UP000000689"/>
    </source>
</evidence>
<dbReference type="EMBL" id="HE580267">
    <property type="protein sequence ID" value="CCD22655.1"/>
    <property type="molecule type" value="Genomic_DNA"/>
</dbReference>
<keyword evidence="3" id="KW-1185">Reference proteome</keyword>
<sequence length="456" mass="53795">MSSINDPIISSFDNNKGKLGSFNQGKEREPITTSTVERFYHEVLGDKIVLNQQLFHSSTNDKEVIAQCQEILFVLQRFNKLKQSYTTSKDIIEIDNIIKTQCLQRDNVEFLKLISKTVLPFLQSLLQSLKTLPYQLNQIYSLFILQTFKNHSNSKLTDYFTILIKLWLNLMKLYNQFNTKLMSLFLILNLLLLNNQFVTLKIQLSIPENICKSMESVFDNFSPQLFNIYHDKANSCNMTLKDCMFYYLDLEKSFQNLKLKLIIRENNKLIKQQQQQIHIQNMKTMASLLDKGSNQRPYVHSQTPLTEHLPYFKTRFDEAKLLENQITEKQLEILNFNRINSQRKLANKYQIETQSIPRHLLSPSDSSGSRSRSNSFVSSSFSMTTLTESSDEPSDKDKDDDDDNNKFHSFLFQWQKINNNKCYEPFYFYIQIIHTQAHTYIYTHIHIYIYTYSFDQ</sequence>
<dbReference type="RefSeq" id="XP_003667898.1">
    <property type="nucleotide sequence ID" value="XM_003667850.1"/>
</dbReference>
<dbReference type="Proteomes" id="UP000000689">
    <property type="component" value="Chromosome 1"/>
</dbReference>
<feature type="region of interest" description="Disordered" evidence="1">
    <location>
        <begin position="357"/>
        <end position="401"/>
    </location>
</feature>
<organism evidence="2 3">
    <name type="scientific">Naumovozyma dairenensis (strain ATCC 10597 / BCRC 20456 / CBS 421 / NBRC 0211 / NRRL Y-12639)</name>
    <name type="common">Saccharomyces dairenensis</name>
    <dbReference type="NCBI Taxonomy" id="1071378"/>
    <lineage>
        <taxon>Eukaryota</taxon>
        <taxon>Fungi</taxon>
        <taxon>Dikarya</taxon>
        <taxon>Ascomycota</taxon>
        <taxon>Saccharomycotina</taxon>
        <taxon>Saccharomycetes</taxon>
        <taxon>Saccharomycetales</taxon>
        <taxon>Saccharomycetaceae</taxon>
        <taxon>Naumovozyma</taxon>
    </lineage>
</organism>
<feature type="compositionally biased region" description="Low complexity" evidence="1">
    <location>
        <begin position="362"/>
        <end position="382"/>
    </location>
</feature>
<dbReference type="HOGENOM" id="CLU_600044_0_0_1"/>
<protein>
    <submittedName>
        <fullName evidence="2">Uncharacterized protein</fullName>
    </submittedName>
</protein>
<dbReference type="GeneID" id="11493567"/>
<feature type="compositionally biased region" description="Acidic residues" evidence="1">
    <location>
        <begin position="389"/>
        <end position="401"/>
    </location>
</feature>
<evidence type="ECO:0000313" key="2">
    <source>
        <dbReference type="EMBL" id="CCD22655.1"/>
    </source>
</evidence>